<keyword evidence="2" id="KW-1133">Transmembrane helix</keyword>
<proteinExistence type="predicted"/>
<feature type="transmembrane region" description="Helical" evidence="2">
    <location>
        <begin position="131"/>
        <end position="153"/>
    </location>
</feature>
<dbReference type="Proteomes" id="UP000233551">
    <property type="component" value="Unassembled WGS sequence"/>
</dbReference>
<protein>
    <submittedName>
        <fullName evidence="3">Uncharacterized protein</fullName>
    </submittedName>
</protein>
<accession>A0A2I0JG35</accession>
<comment type="caution">
    <text evidence="3">The sequence shown here is derived from an EMBL/GenBank/DDBJ whole genome shotgun (WGS) entry which is preliminary data.</text>
</comment>
<dbReference type="AlphaFoldDB" id="A0A2I0JG35"/>
<keyword evidence="4" id="KW-1185">Reference proteome</keyword>
<feature type="region of interest" description="Disordered" evidence="1">
    <location>
        <begin position="1"/>
        <end position="36"/>
    </location>
</feature>
<organism evidence="3 4">
    <name type="scientific">Punica granatum</name>
    <name type="common">Pomegranate</name>
    <dbReference type="NCBI Taxonomy" id="22663"/>
    <lineage>
        <taxon>Eukaryota</taxon>
        <taxon>Viridiplantae</taxon>
        <taxon>Streptophyta</taxon>
        <taxon>Embryophyta</taxon>
        <taxon>Tracheophyta</taxon>
        <taxon>Spermatophyta</taxon>
        <taxon>Magnoliopsida</taxon>
        <taxon>eudicotyledons</taxon>
        <taxon>Gunneridae</taxon>
        <taxon>Pentapetalae</taxon>
        <taxon>rosids</taxon>
        <taxon>malvids</taxon>
        <taxon>Myrtales</taxon>
        <taxon>Lythraceae</taxon>
        <taxon>Punica</taxon>
    </lineage>
</organism>
<evidence type="ECO:0000256" key="2">
    <source>
        <dbReference type="SAM" id="Phobius"/>
    </source>
</evidence>
<keyword evidence="2" id="KW-0472">Membrane</keyword>
<keyword evidence="2" id="KW-0812">Transmembrane</keyword>
<evidence type="ECO:0000256" key="1">
    <source>
        <dbReference type="SAM" id="MobiDB-lite"/>
    </source>
</evidence>
<gene>
    <name evidence="3" type="ORF">CRG98_024743</name>
</gene>
<sequence length="208" mass="22907">MESLEENLTRRVGDESDGEELRLRSPKVGGDSQMNPAFSISPDSCSLLQTMRLMSEINFTFFFFSNYYPVPDAGSDSGSGRTHTETSHSHNIIIDFLLHHLLYHIATSTSDSSPHSIIAIFISSVTTTFRIYSIAFYSIICSSLSLLLSIAILPPLPLPWPLLESPIVSTSASSFLFPRLLLLPKLLLLLLESPLSSLSCFAALLRAP</sequence>
<dbReference type="EMBL" id="PGOL01001762">
    <property type="protein sequence ID" value="PKI54860.1"/>
    <property type="molecule type" value="Genomic_DNA"/>
</dbReference>
<reference evidence="3 4" key="1">
    <citation type="submission" date="2017-11" db="EMBL/GenBank/DDBJ databases">
        <title>De-novo sequencing of pomegranate (Punica granatum L.) genome.</title>
        <authorList>
            <person name="Akparov Z."/>
            <person name="Amiraslanov A."/>
            <person name="Hajiyeva S."/>
            <person name="Abbasov M."/>
            <person name="Kaur K."/>
            <person name="Hamwieh A."/>
            <person name="Solovyev V."/>
            <person name="Salamov A."/>
            <person name="Braich B."/>
            <person name="Kosarev P."/>
            <person name="Mahmoud A."/>
            <person name="Hajiyev E."/>
            <person name="Babayeva S."/>
            <person name="Izzatullayeva V."/>
            <person name="Mammadov A."/>
            <person name="Mammadov A."/>
            <person name="Sharifova S."/>
            <person name="Ojaghi J."/>
            <person name="Eynullazada K."/>
            <person name="Bayramov B."/>
            <person name="Abdulazimova A."/>
            <person name="Shahmuradov I."/>
        </authorList>
    </citation>
    <scope>NUCLEOTIDE SEQUENCE [LARGE SCALE GENOMIC DNA]</scope>
    <source>
        <strain evidence="4">cv. AG2017</strain>
        <tissue evidence="3">Leaf</tissue>
    </source>
</reference>
<evidence type="ECO:0000313" key="4">
    <source>
        <dbReference type="Proteomes" id="UP000233551"/>
    </source>
</evidence>
<evidence type="ECO:0000313" key="3">
    <source>
        <dbReference type="EMBL" id="PKI54860.1"/>
    </source>
</evidence>
<feature type="compositionally biased region" description="Basic and acidic residues" evidence="1">
    <location>
        <begin position="7"/>
        <end position="23"/>
    </location>
</feature>
<name>A0A2I0JG35_PUNGR</name>
<feature type="transmembrane region" description="Helical" evidence="2">
    <location>
        <begin position="186"/>
        <end position="205"/>
    </location>
</feature>